<feature type="compositionally biased region" description="Acidic residues" evidence="1">
    <location>
        <begin position="45"/>
        <end position="60"/>
    </location>
</feature>
<dbReference type="HOGENOM" id="CLU_167149_0_0_1"/>
<evidence type="ECO:0000256" key="1">
    <source>
        <dbReference type="SAM" id="MobiDB-lite"/>
    </source>
</evidence>
<reference evidence="2" key="2">
    <citation type="submission" date="2018-05" db="EMBL/GenBank/DDBJ databases">
        <title>OpunRS2 (Oryza punctata Reference Sequence Version 2).</title>
        <authorList>
            <person name="Zhang J."/>
            <person name="Kudrna D."/>
            <person name="Lee S."/>
            <person name="Talag J."/>
            <person name="Welchert J."/>
            <person name="Wing R.A."/>
        </authorList>
    </citation>
    <scope>NUCLEOTIDE SEQUENCE [LARGE SCALE GENOMIC DNA]</scope>
</reference>
<dbReference type="AlphaFoldDB" id="A0A0E0KTT9"/>
<keyword evidence="3" id="KW-1185">Reference proteome</keyword>
<feature type="region of interest" description="Disordered" evidence="1">
    <location>
        <begin position="38"/>
        <end position="65"/>
    </location>
</feature>
<name>A0A0E0KTT9_ORYPU</name>
<dbReference type="OMA" id="RCSGGWQ"/>
<proteinExistence type="predicted"/>
<accession>A0A0E0KTT9</accession>
<dbReference type="Proteomes" id="UP000026962">
    <property type="component" value="Chromosome 4"/>
</dbReference>
<dbReference type="EnsemblPlants" id="OPUNC04G19160.1">
    <property type="protein sequence ID" value="OPUNC04G19160.1"/>
    <property type="gene ID" value="OPUNC04G19160"/>
</dbReference>
<sequence length="78" mass="8907">MRRFRFTIVVEDDPGAGDDGFTEDDLEAAEQLIQLRCSGGRQEEQADDDDDDDGDGDADGDWWGRKRKRPRFRSLSDL</sequence>
<dbReference type="Gramene" id="OPUNC04G19160.1">
    <property type="protein sequence ID" value="OPUNC04G19160.1"/>
    <property type="gene ID" value="OPUNC04G19160"/>
</dbReference>
<reference evidence="2" key="1">
    <citation type="submission" date="2015-04" db="UniProtKB">
        <authorList>
            <consortium name="EnsemblPlants"/>
        </authorList>
    </citation>
    <scope>IDENTIFICATION</scope>
</reference>
<evidence type="ECO:0000313" key="2">
    <source>
        <dbReference type="EnsemblPlants" id="OPUNC04G19160.1"/>
    </source>
</evidence>
<evidence type="ECO:0000313" key="3">
    <source>
        <dbReference type="Proteomes" id="UP000026962"/>
    </source>
</evidence>
<protein>
    <submittedName>
        <fullName evidence="2">Uncharacterized protein</fullName>
    </submittedName>
</protein>
<organism evidence="2">
    <name type="scientific">Oryza punctata</name>
    <name type="common">Red rice</name>
    <dbReference type="NCBI Taxonomy" id="4537"/>
    <lineage>
        <taxon>Eukaryota</taxon>
        <taxon>Viridiplantae</taxon>
        <taxon>Streptophyta</taxon>
        <taxon>Embryophyta</taxon>
        <taxon>Tracheophyta</taxon>
        <taxon>Spermatophyta</taxon>
        <taxon>Magnoliopsida</taxon>
        <taxon>Liliopsida</taxon>
        <taxon>Poales</taxon>
        <taxon>Poaceae</taxon>
        <taxon>BOP clade</taxon>
        <taxon>Oryzoideae</taxon>
        <taxon>Oryzeae</taxon>
        <taxon>Oryzinae</taxon>
        <taxon>Oryza</taxon>
    </lineage>
</organism>